<evidence type="ECO:0000313" key="1">
    <source>
        <dbReference type="EMBL" id="MIE72726.1"/>
    </source>
</evidence>
<organism evidence="1">
    <name type="scientific">Salmonella diarizonae</name>
    <dbReference type="NCBI Taxonomy" id="59204"/>
    <lineage>
        <taxon>Bacteria</taxon>
        <taxon>Pseudomonadati</taxon>
        <taxon>Pseudomonadota</taxon>
        <taxon>Gammaproteobacteria</taxon>
        <taxon>Enterobacterales</taxon>
        <taxon>Enterobacteriaceae</taxon>
        <taxon>Salmonella</taxon>
    </lineage>
</organism>
<sequence>MNAQFFNLRAVALRENNNVMIGERARHVSQKNPASRDRAIRGNFLFSQKSRLPGQGQGWNNHPWLIGSLTSPGSVIVAPAYNGTETATGENLIQ</sequence>
<comment type="caution">
    <text evidence="1">The sequence shown here is derived from an EMBL/GenBank/DDBJ whole genome shotgun (WGS) entry which is preliminary data.</text>
</comment>
<accession>A0A6C8Y4G2</accession>
<name>A0A6C8Y4G2_SALDZ</name>
<dbReference type="EMBL" id="RSHK01000042">
    <property type="protein sequence ID" value="MIE72726.1"/>
    <property type="molecule type" value="Genomic_DNA"/>
</dbReference>
<dbReference type="Proteomes" id="UP000885362">
    <property type="component" value="Unassembled WGS sequence"/>
</dbReference>
<gene>
    <name evidence="1" type="ORF">EL06_25905</name>
</gene>
<proteinExistence type="predicted"/>
<reference evidence="1" key="1">
    <citation type="submission" date="2018-08" db="EMBL/GenBank/DDBJ databases">
        <authorList>
            <consortium name="GenomeTrakr network: Whole genome sequencing for foodborne pathogen traceback"/>
        </authorList>
    </citation>
    <scope>NUCLEOTIDE SEQUENCE [LARGE SCALE GENOMIC DNA]</scope>
    <source>
        <strain evidence="1">FMA0132</strain>
    </source>
</reference>
<dbReference type="AlphaFoldDB" id="A0A6C8Y4G2"/>
<protein>
    <submittedName>
        <fullName evidence="1">Uncharacterized protein</fullName>
    </submittedName>
</protein>